<organism evidence="3 4">
    <name type="scientific">Acidihalobacter prosperus</name>
    <dbReference type="NCBI Taxonomy" id="160660"/>
    <lineage>
        <taxon>Bacteria</taxon>
        <taxon>Pseudomonadati</taxon>
        <taxon>Pseudomonadota</taxon>
        <taxon>Gammaproteobacteria</taxon>
        <taxon>Chromatiales</taxon>
        <taxon>Ectothiorhodospiraceae</taxon>
        <taxon>Acidihalobacter</taxon>
    </lineage>
</organism>
<comment type="caution">
    <text evidence="3">The sequence shown here is derived from an EMBL/GenBank/DDBJ whole genome shotgun (WGS) entry which is preliminary data.</text>
</comment>
<evidence type="ECO:0000259" key="2">
    <source>
        <dbReference type="PROSITE" id="PS51471"/>
    </source>
</evidence>
<accession>A0A1A6C3Z8</accession>
<dbReference type="Pfam" id="PF13640">
    <property type="entry name" value="2OG-FeII_Oxy_3"/>
    <property type="match status" value="1"/>
</dbReference>
<evidence type="ECO:0000313" key="3">
    <source>
        <dbReference type="EMBL" id="OBS09279.1"/>
    </source>
</evidence>
<protein>
    <submittedName>
        <fullName evidence="3">Hydrogenase maturation factor</fullName>
    </submittedName>
</protein>
<gene>
    <name evidence="3" type="ORF">Thpro_021607</name>
</gene>
<dbReference type="InterPro" id="IPR005123">
    <property type="entry name" value="Oxoglu/Fe-dep_dioxygenase_dom"/>
</dbReference>
<evidence type="ECO:0000313" key="4">
    <source>
        <dbReference type="Proteomes" id="UP000029273"/>
    </source>
</evidence>
<keyword evidence="1" id="KW-0408">Iron</keyword>
<sequence length="256" mass="28777">MYSEHSTLNLPLLERLVGGTDVAAVVRSFIPPDLAFRIGERILCGGFSRYINAPSIGRIGMAFYETERRPALVEKYFDEALRGIRELRARCAPYLSPMDMLRCMLDELWPAGAHLATLYGRKMHVGLSRVVEPGVHFLAHHDIFAKDAPDTQEAHSLRAQLACNVYLQMPERGGALQIWDRLMTPADFDARRGDCYGIHPDLLGRPDVELRPQAGDLILFDSTKMHAVTPGQPQPRLSLSCFIGYRDRASPLVFWS</sequence>
<reference evidence="3 4" key="1">
    <citation type="journal article" date="2014" name="Genome Announc.">
        <title>Draft Genome Sequence of the Iron-Oxidizing, Acidophilic, and Halotolerant 'Thiobacillus prosperus' Type Strain DSM 5130.</title>
        <authorList>
            <person name="Ossandon F.J."/>
            <person name="Cardenas J.P."/>
            <person name="Corbett M."/>
            <person name="Quatrini R."/>
            <person name="Holmes D.S."/>
            <person name="Watkin E."/>
        </authorList>
    </citation>
    <scope>NUCLEOTIDE SEQUENCE [LARGE SCALE GENOMIC DNA]</scope>
    <source>
        <strain evidence="3 4">DSM 5130</strain>
    </source>
</reference>
<feature type="domain" description="Fe2OG dioxygenase" evidence="2">
    <location>
        <begin position="121"/>
        <end position="245"/>
    </location>
</feature>
<dbReference type="GO" id="GO:0046872">
    <property type="term" value="F:metal ion binding"/>
    <property type="evidence" value="ECO:0007669"/>
    <property type="project" value="UniProtKB-KW"/>
</dbReference>
<dbReference type="Proteomes" id="UP000029273">
    <property type="component" value="Unassembled WGS sequence"/>
</dbReference>
<keyword evidence="4" id="KW-1185">Reference proteome</keyword>
<dbReference type="InterPro" id="IPR044862">
    <property type="entry name" value="Pro_4_hyd_alph_FE2OG_OXY"/>
</dbReference>
<dbReference type="AlphaFoldDB" id="A0A1A6C3Z8"/>
<dbReference type="PROSITE" id="PS51471">
    <property type="entry name" value="FE2OG_OXY"/>
    <property type="match status" value="1"/>
</dbReference>
<keyword evidence="1" id="KW-0479">Metal-binding</keyword>
<dbReference type="Gene3D" id="2.60.120.620">
    <property type="entry name" value="q2cbj1_9rhob like domain"/>
    <property type="match status" value="1"/>
</dbReference>
<dbReference type="RefSeq" id="WP_065089476.1">
    <property type="nucleotide sequence ID" value="NZ_JQSG02000003.1"/>
</dbReference>
<evidence type="ECO:0000256" key="1">
    <source>
        <dbReference type="RuleBase" id="RU003682"/>
    </source>
</evidence>
<comment type="similarity">
    <text evidence="1">Belongs to the iron/ascorbate-dependent oxidoreductase family.</text>
</comment>
<proteinExistence type="inferred from homology"/>
<dbReference type="OrthoDB" id="6532393at2"/>
<dbReference type="GO" id="GO:0016491">
    <property type="term" value="F:oxidoreductase activity"/>
    <property type="evidence" value="ECO:0007669"/>
    <property type="project" value="UniProtKB-KW"/>
</dbReference>
<name>A0A1A6C3Z8_9GAMM</name>
<dbReference type="EMBL" id="JQSG02000003">
    <property type="protein sequence ID" value="OBS09279.1"/>
    <property type="molecule type" value="Genomic_DNA"/>
</dbReference>
<keyword evidence="1" id="KW-0560">Oxidoreductase</keyword>